<organism evidence="4 5">
    <name type="scientific">Suillus plorans</name>
    <dbReference type="NCBI Taxonomy" id="116603"/>
    <lineage>
        <taxon>Eukaryota</taxon>
        <taxon>Fungi</taxon>
        <taxon>Dikarya</taxon>
        <taxon>Basidiomycota</taxon>
        <taxon>Agaricomycotina</taxon>
        <taxon>Agaricomycetes</taxon>
        <taxon>Agaricomycetidae</taxon>
        <taxon>Boletales</taxon>
        <taxon>Suillineae</taxon>
        <taxon>Suillaceae</taxon>
        <taxon>Suillus</taxon>
    </lineage>
</organism>
<sequence>MITDHFTHILNILKKCLSRLARRSASLFFVVLSSLHRFVARHLRLGDRRLITRFASGVPPRSQEDIKGEGSCVCPSLLPPGQMGQETGEPPSPSDDPYTGSHLPLRKSTGIPPLDPNPTTIGYTSATHTDGLHQGSVSSSHLSLRMEESFVKSKTFPKDGALQESGSPGPSHLSDHREVSTIHSRPRGYTDDAHSLNTMRTPSMRHLAPGMPYSLHASSSRVSVSTGHSFTRSIAGSEARQAAYRAHTGTVHSHPSRPSSIYSIADVHHGSRNTVYTPLDSSAQAVPIPGHGLDHHVHYTAPPGNNEQVPGSEVVVVYDGPQLSSMVPDDVKRYGRCRFREYKVTGFTISALTLAAPDMGVPEGWTAFVHPEGARYFVNQETRTFTDMNVCEPDICDDIEYFMHHLLDELQQAIEDGNLSLDMGQVDLVVEPKTFGGDSVICCYYFANHRDRCLFWLDDFNPEDIIEECKGINNLSHIWLAVEAQYWKHWDYFPSLCPVTQDIVDELNDMLVHATCDHLTSLQSCAAFDAIELKDHLSVVDKIKVYTTQTAPAHPSMRRGHAAIVIGRIMYTFIHNRFVNYHGEDCVRLIFEQSVHGWSYKPSPLMIILAPLLFLDPVAQVQELHKIFVDEVTYEARWREFCLKFKGQLQDSNLLATVLLNANVGFLAITTVDRGGRDAIQMASYMSLVTSLGSIVVGLFFVSHDRTSGQNTATEAAEFLGRLHNRKHGLEKLAIIYSLPKALLMWGMAFFFAAFSIDWWTAGDKTSRSIVGSVTLVVFVMILSSIILTRDEAIWSWRLIWRLFGNITQELLSRLASAWKQVIALGQIDLVGPSADADQVAMRTHYVTTLPDSEPDNHENRPNSPIPHVRLGHHSASVHAPQQPHAGNFIQPSSDSHINPGVLSRIGSLQQIRENTQTDFQDQSTTEAHREPGGAPLSVHFDTLPSSTSEGMVEIPANAPRNSDVLPTTTIILSKHGSHSAAVATDTEPILSDLFEVVEEPRDLERPQSTTPPPRIYARSATGDHFHRAPEAPQSTLEAGHDDIIEECQE</sequence>
<dbReference type="InterPro" id="IPR001202">
    <property type="entry name" value="WW_dom"/>
</dbReference>
<dbReference type="RefSeq" id="XP_041154236.1">
    <property type="nucleotide sequence ID" value="XM_041295863.1"/>
</dbReference>
<evidence type="ECO:0000256" key="1">
    <source>
        <dbReference type="SAM" id="MobiDB-lite"/>
    </source>
</evidence>
<reference evidence="4" key="1">
    <citation type="journal article" date="2020" name="New Phytol.">
        <title>Comparative genomics reveals dynamic genome evolution in host specialist ectomycorrhizal fungi.</title>
        <authorList>
            <person name="Lofgren L.A."/>
            <person name="Nguyen N.H."/>
            <person name="Vilgalys R."/>
            <person name="Ruytinx J."/>
            <person name="Liao H.L."/>
            <person name="Branco S."/>
            <person name="Kuo A."/>
            <person name="LaButti K."/>
            <person name="Lipzen A."/>
            <person name="Andreopoulos W."/>
            <person name="Pangilinan J."/>
            <person name="Riley R."/>
            <person name="Hundley H."/>
            <person name="Na H."/>
            <person name="Barry K."/>
            <person name="Grigoriev I.V."/>
            <person name="Stajich J.E."/>
            <person name="Kennedy P.G."/>
        </authorList>
    </citation>
    <scope>NUCLEOTIDE SEQUENCE</scope>
    <source>
        <strain evidence="4">S12</strain>
    </source>
</reference>
<feature type="compositionally biased region" description="Polar residues" evidence="1">
    <location>
        <begin position="917"/>
        <end position="926"/>
    </location>
</feature>
<evidence type="ECO:0000256" key="2">
    <source>
        <dbReference type="SAM" id="Phobius"/>
    </source>
</evidence>
<dbReference type="PROSITE" id="PS50020">
    <property type="entry name" value="WW_DOMAIN_2"/>
    <property type="match status" value="1"/>
</dbReference>
<evidence type="ECO:0000313" key="4">
    <source>
        <dbReference type="EMBL" id="KAG1786835.1"/>
    </source>
</evidence>
<feature type="region of interest" description="Disordered" evidence="1">
    <location>
        <begin position="1001"/>
        <end position="1042"/>
    </location>
</feature>
<feature type="region of interest" description="Disordered" evidence="1">
    <location>
        <begin position="59"/>
        <end position="140"/>
    </location>
</feature>
<feature type="compositionally biased region" description="Polar residues" evidence="1">
    <location>
        <begin position="117"/>
        <end position="128"/>
    </location>
</feature>
<feature type="domain" description="WW" evidence="3">
    <location>
        <begin position="359"/>
        <end position="384"/>
    </location>
</feature>
<feature type="transmembrane region" description="Helical" evidence="2">
    <location>
        <begin position="734"/>
        <end position="757"/>
    </location>
</feature>
<comment type="caution">
    <text evidence="4">The sequence shown here is derived from an EMBL/GenBank/DDBJ whole genome shotgun (WGS) entry which is preliminary data.</text>
</comment>
<dbReference type="GeneID" id="64589627"/>
<feature type="transmembrane region" description="Helical" evidence="2">
    <location>
        <begin position="684"/>
        <end position="702"/>
    </location>
</feature>
<accession>A0A9P7DC44</accession>
<evidence type="ECO:0000313" key="5">
    <source>
        <dbReference type="Proteomes" id="UP000719766"/>
    </source>
</evidence>
<feature type="region of interest" description="Disordered" evidence="1">
    <location>
        <begin position="849"/>
        <end position="868"/>
    </location>
</feature>
<proteinExistence type="predicted"/>
<evidence type="ECO:0000259" key="3">
    <source>
        <dbReference type="PROSITE" id="PS50020"/>
    </source>
</evidence>
<feature type="region of interest" description="Disordered" evidence="1">
    <location>
        <begin position="155"/>
        <end position="195"/>
    </location>
</feature>
<protein>
    <recommendedName>
        <fullName evidence="3">WW domain-containing protein</fullName>
    </recommendedName>
</protein>
<keyword evidence="2" id="KW-0812">Transmembrane</keyword>
<keyword evidence="2" id="KW-0472">Membrane</keyword>
<feature type="transmembrane region" description="Helical" evidence="2">
    <location>
        <begin position="769"/>
        <end position="788"/>
    </location>
</feature>
<dbReference type="EMBL" id="JABBWE010000087">
    <property type="protein sequence ID" value="KAG1786835.1"/>
    <property type="molecule type" value="Genomic_DNA"/>
</dbReference>
<gene>
    <name evidence="4" type="ORF">HD556DRAFT_1008956</name>
</gene>
<dbReference type="Proteomes" id="UP000719766">
    <property type="component" value="Unassembled WGS sequence"/>
</dbReference>
<feature type="region of interest" description="Disordered" evidence="1">
    <location>
        <begin position="917"/>
        <end position="937"/>
    </location>
</feature>
<name>A0A9P7DC44_9AGAM</name>
<dbReference type="OrthoDB" id="2657661at2759"/>
<dbReference type="CDD" id="cd00201">
    <property type="entry name" value="WW"/>
    <property type="match status" value="1"/>
</dbReference>
<dbReference type="AlphaFoldDB" id="A0A9P7DC44"/>
<keyword evidence="2" id="KW-1133">Transmembrane helix</keyword>
<keyword evidence="5" id="KW-1185">Reference proteome</keyword>